<reference evidence="8 9" key="1">
    <citation type="journal article" date="2016" name="G3 (Bethesda)">
        <title>First Draft Assembly and Annotation of the Genome of a California Endemic Oak Quercus lobata Nee (Fagaceae).</title>
        <authorList>
            <person name="Sork V.L."/>
            <person name="Fitz-Gibbon S.T."/>
            <person name="Puiu D."/>
            <person name="Crepeau M."/>
            <person name="Gugger P.F."/>
            <person name="Sherman R."/>
            <person name="Stevens K."/>
            <person name="Langley C.H."/>
            <person name="Pellegrini M."/>
            <person name="Salzberg S.L."/>
        </authorList>
    </citation>
    <scope>NUCLEOTIDE SEQUENCE [LARGE SCALE GENOMIC DNA]</scope>
    <source>
        <strain evidence="8 9">cv. SW786</strain>
    </source>
</reference>
<evidence type="ECO:0000256" key="3">
    <source>
        <dbReference type="ARBA" id="ARBA00023016"/>
    </source>
</evidence>
<dbReference type="SUPFAM" id="SSF49764">
    <property type="entry name" value="HSP20-like chaperones"/>
    <property type="match status" value="1"/>
</dbReference>
<protein>
    <recommendedName>
        <fullName evidence="7">SHSP domain-containing protein</fullName>
    </recommendedName>
</protein>
<evidence type="ECO:0000313" key="8">
    <source>
        <dbReference type="EnsemblPlants" id="QL11p026341:mrna:CDS:1"/>
    </source>
</evidence>
<evidence type="ECO:0000256" key="5">
    <source>
        <dbReference type="PROSITE-ProRule" id="PRU00285"/>
    </source>
</evidence>
<gene>
    <name evidence="8" type="primary">LOC115968031</name>
</gene>
<accession>A0A7N2MWR8</accession>
<organism evidence="8 9">
    <name type="scientific">Quercus lobata</name>
    <name type="common">Valley oak</name>
    <dbReference type="NCBI Taxonomy" id="97700"/>
    <lineage>
        <taxon>Eukaryota</taxon>
        <taxon>Viridiplantae</taxon>
        <taxon>Streptophyta</taxon>
        <taxon>Embryophyta</taxon>
        <taxon>Tracheophyta</taxon>
        <taxon>Spermatophyta</taxon>
        <taxon>Magnoliopsida</taxon>
        <taxon>eudicotyledons</taxon>
        <taxon>Gunneridae</taxon>
        <taxon>Pentapetalae</taxon>
        <taxon>rosids</taxon>
        <taxon>fabids</taxon>
        <taxon>Fagales</taxon>
        <taxon>Fagaceae</taxon>
        <taxon>Quercus</taxon>
    </lineage>
</organism>
<evidence type="ECO:0000313" key="9">
    <source>
        <dbReference type="Proteomes" id="UP000594261"/>
    </source>
</evidence>
<dbReference type="Pfam" id="PF00011">
    <property type="entry name" value="HSP20"/>
    <property type="match status" value="1"/>
</dbReference>
<sequence length="155" mass="18005">MSLIPNFFNRRSNVFEPFLLDVWDPFEGFPPLSSHSNFPFETSSFTTAKVDWKEILNAHVFKADVLGLKKEEVKVEIEDGRVLQISGKRSQEQEEKSDTWHCVERRSRRFSRRFKLPKNAKVEEVKAAMENGVLTIIVPKEEVMRPDVRPIQISG</sequence>
<dbReference type="InterPro" id="IPR002068">
    <property type="entry name" value="A-crystallin/Hsp20_dom"/>
</dbReference>
<comment type="subcellular location">
    <subcellularLocation>
        <location evidence="1">Cytoplasm</location>
    </subcellularLocation>
</comment>
<dbReference type="AlphaFoldDB" id="A0A7N2MWR8"/>
<dbReference type="Proteomes" id="UP000594261">
    <property type="component" value="Chromosome 11"/>
</dbReference>
<name>A0A7N2MWR8_QUELO</name>
<dbReference type="CDD" id="cd06472">
    <property type="entry name" value="ACD_ScHsp26_like"/>
    <property type="match status" value="1"/>
</dbReference>
<dbReference type="EMBL" id="LRBV02000011">
    <property type="status" value="NOT_ANNOTATED_CDS"/>
    <property type="molecule type" value="Genomic_DNA"/>
</dbReference>
<comment type="similarity">
    <text evidence="5 6">Belongs to the small heat shock protein (HSP20) family.</text>
</comment>
<keyword evidence="2" id="KW-0963">Cytoplasm</keyword>
<dbReference type="EnsemblPlants" id="QL11p026341:mrna">
    <property type="protein sequence ID" value="QL11p026341:mrna:CDS:1"/>
    <property type="gene ID" value="QL11p026341"/>
</dbReference>
<dbReference type="PROSITE" id="PS01031">
    <property type="entry name" value="SHSP"/>
    <property type="match status" value="1"/>
</dbReference>
<dbReference type="GeneID" id="115968031"/>
<evidence type="ECO:0000259" key="7">
    <source>
        <dbReference type="PROSITE" id="PS01031"/>
    </source>
</evidence>
<dbReference type="OrthoDB" id="5511210at2759"/>
<reference evidence="8" key="2">
    <citation type="submission" date="2021-01" db="UniProtKB">
        <authorList>
            <consortium name="EnsemblPlants"/>
        </authorList>
    </citation>
    <scope>IDENTIFICATION</scope>
</reference>
<comment type="subunit">
    <text evidence="4">Forms oligomeric structures.</text>
</comment>
<keyword evidence="3" id="KW-0346">Stress response</keyword>
<dbReference type="InParanoid" id="A0A7N2MWR8"/>
<dbReference type="Gramene" id="QL11p026341:mrna">
    <property type="protein sequence ID" value="QL11p026341:mrna:CDS:1"/>
    <property type="gene ID" value="QL11p026341"/>
</dbReference>
<evidence type="ECO:0000256" key="2">
    <source>
        <dbReference type="ARBA" id="ARBA00022490"/>
    </source>
</evidence>
<dbReference type="FunFam" id="2.60.40.790:FF:000009">
    <property type="entry name" value="17.6 kDa class I heat shock protein-like"/>
    <property type="match status" value="1"/>
</dbReference>
<feature type="domain" description="SHSP" evidence="7">
    <location>
        <begin position="41"/>
        <end position="155"/>
    </location>
</feature>
<dbReference type="InterPro" id="IPR031107">
    <property type="entry name" value="Small_HSP"/>
</dbReference>
<evidence type="ECO:0000256" key="6">
    <source>
        <dbReference type="RuleBase" id="RU003616"/>
    </source>
</evidence>
<dbReference type="Gene3D" id="2.60.40.790">
    <property type="match status" value="1"/>
</dbReference>
<dbReference type="KEGG" id="qlo:115968031"/>
<dbReference type="GO" id="GO:0005737">
    <property type="term" value="C:cytoplasm"/>
    <property type="evidence" value="ECO:0007669"/>
    <property type="project" value="UniProtKB-SubCell"/>
</dbReference>
<keyword evidence="9" id="KW-1185">Reference proteome</keyword>
<dbReference type="PANTHER" id="PTHR11527">
    <property type="entry name" value="HEAT-SHOCK PROTEIN 20 FAMILY MEMBER"/>
    <property type="match status" value="1"/>
</dbReference>
<proteinExistence type="inferred from homology"/>
<evidence type="ECO:0000256" key="4">
    <source>
        <dbReference type="ARBA" id="ARBA00038789"/>
    </source>
</evidence>
<dbReference type="RefSeq" id="XP_030943080.1">
    <property type="nucleotide sequence ID" value="XM_031087220.1"/>
</dbReference>
<dbReference type="InterPro" id="IPR008978">
    <property type="entry name" value="HSP20-like_chaperone"/>
</dbReference>
<evidence type="ECO:0000256" key="1">
    <source>
        <dbReference type="ARBA" id="ARBA00004496"/>
    </source>
</evidence>